<comment type="similarity">
    <text evidence="1">Belongs to the metallo-beta-lactamase superfamily.</text>
</comment>
<dbReference type="GO" id="GO:0046872">
    <property type="term" value="F:metal ion binding"/>
    <property type="evidence" value="ECO:0007669"/>
    <property type="project" value="UniProtKB-KW"/>
</dbReference>
<dbReference type="AlphaFoldDB" id="A0AAT9GLB0"/>
<protein>
    <submittedName>
        <fullName evidence="6">MBL fold metallo-hydrolase</fullName>
    </submittedName>
</protein>
<organism evidence="6">
    <name type="scientific">Sediminibacterium sp. KACHI17</name>
    <dbReference type="NCBI Taxonomy" id="1751071"/>
    <lineage>
        <taxon>Bacteria</taxon>
        <taxon>Pseudomonadati</taxon>
        <taxon>Bacteroidota</taxon>
        <taxon>Chitinophagia</taxon>
        <taxon>Chitinophagales</taxon>
        <taxon>Chitinophagaceae</taxon>
        <taxon>Sediminibacterium</taxon>
    </lineage>
</organism>
<dbReference type="InterPro" id="IPR036866">
    <property type="entry name" value="RibonucZ/Hydroxyglut_hydro"/>
</dbReference>
<dbReference type="Pfam" id="PF00753">
    <property type="entry name" value="Lactamase_B"/>
    <property type="match status" value="1"/>
</dbReference>
<dbReference type="SMART" id="SM00849">
    <property type="entry name" value="Lactamase_B"/>
    <property type="match status" value="1"/>
</dbReference>
<dbReference type="GO" id="GO:0016787">
    <property type="term" value="F:hydrolase activity"/>
    <property type="evidence" value="ECO:0007669"/>
    <property type="project" value="UniProtKB-KW"/>
</dbReference>
<dbReference type="InterPro" id="IPR051013">
    <property type="entry name" value="MBL_superfamily_lactonases"/>
</dbReference>
<evidence type="ECO:0000259" key="5">
    <source>
        <dbReference type="SMART" id="SM00849"/>
    </source>
</evidence>
<dbReference type="InterPro" id="IPR001279">
    <property type="entry name" value="Metallo-B-lactamas"/>
</dbReference>
<keyword evidence="2" id="KW-0479">Metal-binding</keyword>
<dbReference type="Gene3D" id="3.60.15.10">
    <property type="entry name" value="Ribonuclease Z/Hydroxyacylglutathione hydrolase-like"/>
    <property type="match status" value="1"/>
</dbReference>
<evidence type="ECO:0000256" key="2">
    <source>
        <dbReference type="ARBA" id="ARBA00022723"/>
    </source>
</evidence>
<dbReference type="RefSeq" id="WP_353549060.1">
    <property type="nucleotide sequence ID" value="NZ_AP029612.1"/>
</dbReference>
<evidence type="ECO:0000256" key="4">
    <source>
        <dbReference type="ARBA" id="ARBA00022833"/>
    </source>
</evidence>
<name>A0AAT9GLB0_9BACT</name>
<dbReference type="PANTHER" id="PTHR42978:SF6">
    <property type="entry name" value="QUORUM-QUENCHING LACTONASE YTNP-RELATED"/>
    <property type="match status" value="1"/>
</dbReference>
<dbReference type="SUPFAM" id="SSF56281">
    <property type="entry name" value="Metallo-hydrolase/oxidoreductase"/>
    <property type="match status" value="1"/>
</dbReference>
<sequence length="250" mass="28853">MQIIPLSEGSFTIDKTKIFVPFDTEKEELNNRPIGSLLVEIQPFVVITEKDVILLDSGLGYNETDGTPQLYNNLQRAGINPSQVTKVLMSHLHKDHAGGVTIDSNNGQDRFIAFPYATYYVQQREMEFALGIGSASYIPEDFKLLEEFSRVEWLTQDEGVIDGYIRYQLTGAHSKYHQVFWIEENGQTIFFGGDDAPQLQQMKSRFVAKYDYDGKKCMELRKQWWEEGQEKGWTFLFYHDIQSPVWGPLK</sequence>
<feature type="domain" description="Metallo-beta-lactamase" evidence="5">
    <location>
        <begin position="40"/>
        <end position="239"/>
    </location>
</feature>
<keyword evidence="3" id="KW-0378">Hydrolase</keyword>
<accession>A0AAT9GLB0</accession>
<evidence type="ECO:0000256" key="1">
    <source>
        <dbReference type="ARBA" id="ARBA00007749"/>
    </source>
</evidence>
<evidence type="ECO:0000256" key="3">
    <source>
        <dbReference type="ARBA" id="ARBA00022801"/>
    </source>
</evidence>
<dbReference type="PANTHER" id="PTHR42978">
    <property type="entry name" value="QUORUM-QUENCHING LACTONASE YTNP-RELATED-RELATED"/>
    <property type="match status" value="1"/>
</dbReference>
<keyword evidence="4" id="KW-0862">Zinc</keyword>
<evidence type="ECO:0000313" key="6">
    <source>
        <dbReference type="EMBL" id="BFG71427.1"/>
    </source>
</evidence>
<proteinExistence type="inferred from homology"/>
<dbReference type="EMBL" id="AP029612">
    <property type="protein sequence ID" value="BFG71427.1"/>
    <property type="molecule type" value="Genomic_DNA"/>
</dbReference>
<gene>
    <name evidence="6" type="ORF">KACHI17_23080</name>
</gene>
<reference evidence="6" key="1">
    <citation type="submission" date="2024-02" db="EMBL/GenBank/DDBJ databases">
        <title>Sediminibacterium planktonica sp. nov. and Sediminibacterium longus sp. nov., isolated from surface lake and river water.</title>
        <authorList>
            <person name="Watanabe K."/>
            <person name="Takemine S."/>
            <person name="Ishii Y."/>
            <person name="Ogata Y."/>
            <person name="Shindo C."/>
            <person name="Suda W."/>
        </authorList>
    </citation>
    <scope>NUCLEOTIDE SEQUENCE</scope>
    <source>
        <strain evidence="6">KACHI17</strain>
    </source>
</reference>